<proteinExistence type="inferred from homology"/>
<comment type="subcellular location">
    <subcellularLocation>
        <location evidence="10">Cytoplasm</location>
    </subcellularLocation>
</comment>
<dbReference type="Gene3D" id="3.30.9.10">
    <property type="entry name" value="D-Amino Acid Oxidase, subunit A, domain 2"/>
    <property type="match status" value="1"/>
</dbReference>
<evidence type="ECO:0000259" key="12">
    <source>
        <dbReference type="Pfam" id="PF05430"/>
    </source>
</evidence>
<dbReference type="SUPFAM" id="SSF51905">
    <property type="entry name" value="FAD/NAD(P)-binding domain"/>
    <property type="match status" value="1"/>
</dbReference>
<dbReference type="Gene3D" id="3.40.50.150">
    <property type="entry name" value="Vaccinia Virus protein VP39"/>
    <property type="match status" value="1"/>
</dbReference>
<dbReference type="Pfam" id="PF05430">
    <property type="entry name" value="Methyltransf_30"/>
    <property type="match status" value="1"/>
</dbReference>
<dbReference type="Pfam" id="PF01266">
    <property type="entry name" value="DAO"/>
    <property type="match status" value="1"/>
</dbReference>
<gene>
    <name evidence="10 13" type="primary">mnmC</name>
    <name evidence="13" type="ORF">MACH26_29540</name>
</gene>
<dbReference type="GO" id="GO:0002097">
    <property type="term" value="P:tRNA wobble base modification"/>
    <property type="evidence" value="ECO:0007669"/>
    <property type="project" value="UniProtKB-UniRule"/>
</dbReference>
<dbReference type="EC" id="2.1.1.61" evidence="10"/>
<keyword evidence="5 10" id="KW-0949">S-adenosyl-L-methionine</keyword>
<dbReference type="InterPro" id="IPR008471">
    <property type="entry name" value="MnmC-like_methylTransf"/>
</dbReference>
<dbReference type="InterPro" id="IPR036188">
    <property type="entry name" value="FAD/NAD-bd_sf"/>
</dbReference>
<keyword evidence="8 10" id="KW-0560">Oxidoreductase</keyword>
<dbReference type="InterPro" id="IPR006076">
    <property type="entry name" value="FAD-dep_OxRdtase"/>
</dbReference>
<comment type="similarity">
    <text evidence="10">In the N-terminal section; belongs to the methyltransferase superfamily. tRNA (mnm(5)s(2)U34)-methyltransferase family.</text>
</comment>
<dbReference type="EC" id="1.5.-.-" evidence="10"/>
<keyword evidence="3 10" id="KW-0285">Flavoprotein</keyword>
<dbReference type="NCBIfam" id="NF033855">
    <property type="entry name" value="tRNA_MNMC2"/>
    <property type="match status" value="1"/>
</dbReference>
<dbReference type="PANTHER" id="PTHR13847:SF283">
    <property type="entry name" value="TRNA 5-METHYLAMINOMETHYL-2-THIOURIDINE BIOSYNTHESIS BIFUNCTIONAL PROTEIN MNMC"/>
    <property type="match status" value="1"/>
</dbReference>
<evidence type="ECO:0000256" key="4">
    <source>
        <dbReference type="ARBA" id="ARBA00022679"/>
    </source>
</evidence>
<dbReference type="HAMAP" id="MF_01102">
    <property type="entry name" value="MnmC"/>
    <property type="match status" value="1"/>
</dbReference>
<comment type="catalytic activity">
    <reaction evidence="10">
        <text>5-aminomethyl-2-thiouridine(34) in tRNA + S-adenosyl-L-methionine = 5-methylaminomethyl-2-thiouridine(34) in tRNA + S-adenosyl-L-homocysteine + H(+)</text>
        <dbReference type="Rhea" id="RHEA:19569"/>
        <dbReference type="Rhea" id="RHEA-COMP:10195"/>
        <dbReference type="Rhea" id="RHEA-COMP:10197"/>
        <dbReference type="ChEBI" id="CHEBI:15378"/>
        <dbReference type="ChEBI" id="CHEBI:57856"/>
        <dbReference type="ChEBI" id="CHEBI:59789"/>
        <dbReference type="ChEBI" id="CHEBI:74454"/>
        <dbReference type="ChEBI" id="CHEBI:74455"/>
        <dbReference type="EC" id="2.1.1.61"/>
    </reaction>
</comment>
<dbReference type="Gene3D" id="3.50.50.60">
    <property type="entry name" value="FAD/NAD(P)-binding domain"/>
    <property type="match status" value="1"/>
</dbReference>
<dbReference type="NCBIfam" id="NF002481">
    <property type="entry name" value="PRK01747.1-2"/>
    <property type="match status" value="1"/>
</dbReference>
<dbReference type="PANTHER" id="PTHR13847">
    <property type="entry name" value="SARCOSINE DEHYDROGENASE-RELATED"/>
    <property type="match status" value="1"/>
</dbReference>
<dbReference type="GO" id="GO:0005737">
    <property type="term" value="C:cytoplasm"/>
    <property type="evidence" value="ECO:0007669"/>
    <property type="project" value="UniProtKB-SubCell"/>
</dbReference>
<dbReference type="GO" id="GO:0004808">
    <property type="term" value="F:tRNA (5-methylaminomethyl-2-thiouridylate)(34)-methyltransferase activity"/>
    <property type="evidence" value="ECO:0007669"/>
    <property type="project" value="UniProtKB-EC"/>
</dbReference>
<organism evidence="13 14">
    <name type="scientific">Planctobacterium marinum</name>
    <dbReference type="NCBI Taxonomy" id="1631968"/>
    <lineage>
        <taxon>Bacteria</taxon>
        <taxon>Pseudomonadati</taxon>
        <taxon>Pseudomonadota</taxon>
        <taxon>Gammaproteobacteria</taxon>
        <taxon>Alteromonadales</taxon>
        <taxon>Alteromonadaceae</taxon>
        <taxon>Planctobacterium</taxon>
    </lineage>
</organism>
<feature type="domain" description="FAD dependent oxidoreductase" evidence="11">
    <location>
        <begin position="297"/>
        <end position="669"/>
    </location>
</feature>
<comment type="function">
    <text evidence="10">Catalyzes the last two steps in the biosynthesis of 5-methylaminomethyl-2-thiouridine (mnm(5)s(2)U) at the wobble position (U34) in tRNA. Catalyzes the FAD-dependent demodification of cmnm(5)s(2)U34 to nm(5)s(2)U34, followed by the transfer of a methyl group from S-adenosyl-L-methionine to nm(5)s(2)U34, to form mnm(5)s(2)U34.</text>
</comment>
<dbReference type="GO" id="GO:0016645">
    <property type="term" value="F:oxidoreductase activity, acting on the CH-NH group of donors"/>
    <property type="evidence" value="ECO:0007669"/>
    <property type="project" value="InterPro"/>
</dbReference>
<evidence type="ECO:0000313" key="13">
    <source>
        <dbReference type="EMBL" id="BDX07433.1"/>
    </source>
</evidence>
<keyword evidence="1 10" id="KW-0963">Cytoplasm</keyword>
<dbReference type="RefSeq" id="WP_338293440.1">
    <property type="nucleotide sequence ID" value="NZ_AP027272.1"/>
</dbReference>
<evidence type="ECO:0000256" key="8">
    <source>
        <dbReference type="ARBA" id="ARBA00023002"/>
    </source>
</evidence>
<dbReference type="GO" id="GO:0032259">
    <property type="term" value="P:methylation"/>
    <property type="evidence" value="ECO:0007669"/>
    <property type="project" value="UniProtKB-KW"/>
</dbReference>
<dbReference type="NCBIfam" id="TIGR03197">
    <property type="entry name" value="MnmC_Cterm"/>
    <property type="match status" value="1"/>
</dbReference>
<keyword evidence="2 10" id="KW-0489">Methyltransferase</keyword>
<evidence type="ECO:0000259" key="11">
    <source>
        <dbReference type="Pfam" id="PF01266"/>
    </source>
</evidence>
<dbReference type="Proteomes" id="UP001333710">
    <property type="component" value="Chromosome"/>
</dbReference>
<dbReference type="EMBL" id="AP027272">
    <property type="protein sequence ID" value="BDX07433.1"/>
    <property type="molecule type" value="Genomic_DNA"/>
</dbReference>
<dbReference type="KEGG" id="pmaw:MACH26_29540"/>
<dbReference type="InterPro" id="IPR023032">
    <property type="entry name" value="tRNA_MAMT_biosynth_bifunc_MnmC"/>
</dbReference>
<keyword evidence="14" id="KW-1185">Reference proteome</keyword>
<evidence type="ECO:0000256" key="6">
    <source>
        <dbReference type="ARBA" id="ARBA00022694"/>
    </source>
</evidence>
<accession>A0AA48HIB2</accession>
<evidence type="ECO:0000256" key="5">
    <source>
        <dbReference type="ARBA" id="ARBA00022691"/>
    </source>
</evidence>
<feature type="region of interest" description="tRNA (mnm(5)s(2)U34)-methyltransferase" evidence="10">
    <location>
        <begin position="1"/>
        <end position="243"/>
    </location>
</feature>
<dbReference type="AlphaFoldDB" id="A0AA48HIB2"/>
<keyword evidence="4 10" id="KW-0808">Transferase</keyword>
<keyword evidence="7 10" id="KW-0274">FAD</keyword>
<evidence type="ECO:0000256" key="7">
    <source>
        <dbReference type="ARBA" id="ARBA00022827"/>
    </source>
</evidence>
<evidence type="ECO:0000256" key="10">
    <source>
        <dbReference type="HAMAP-Rule" id="MF_01102"/>
    </source>
</evidence>
<protein>
    <recommendedName>
        <fullName evidence="10">tRNA 5-methylaminomethyl-2-thiouridine biosynthesis bifunctional protein MnmC</fullName>
        <shortName evidence="10">tRNA mnm(5)s(2)U biosynthesis bifunctional protein</shortName>
    </recommendedName>
    <domain>
        <recommendedName>
            <fullName evidence="10">tRNA (mnm(5)s(2)U34)-methyltransferase</fullName>
            <ecNumber evidence="10">2.1.1.61</ecNumber>
        </recommendedName>
    </domain>
    <domain>
        <recommendedName>
            <fullName evidence="10">FAD-dependent cmnm(5)s(2)U34 oxidoreductase</fullName>
            <ecNumber evidence="10">1.5.-.-</ecNumber>
        </recommendedName>
    </domain>
</protein>
<evidence type="ECO:0000313" key="14">
    <source>
        <dbReference type="Proteomes" id="UP001333710"/>
    </source>
</evidence>
<feature type="domain" description="MnmC-like methyltransferase" evidence="12">
    <location>
        <begin position="116"/>
        <end position="241"/>
    </location>
</feature>
<evidence type="ECO:0000256" key="3">
    <source>
        <dbReference type="ARBA" id="ARBA00022630"/>
    </source>
</evidence>
<comment type="cofactor">
    <cofactor evidence="10">
        <name>FAD</name>
        <dbReference type="ChEBI" id="CHEBI:57692"/>
    </cofactor>
</comment>
<evidence type="ECO:0000256" key="9">
    <source>
        <dbReference type="ARBA" id="ARBA00023268"/>
    </source>
</evidence>
<keyword evidence="9 10" id="KW-0511">Multifunctional enzyme</keyword>
<evidence type="ECO:0000256" key="1">
    <source>
        <dbReference type="ARBA" id="ARBA00022490"/>
    </source>
</evidence>
<dbReference type="InterPro" id="IPR047785">
    <property type="entry name" value="tRNA_MNMC2"/>
</dbReference>
<name>A0AA48HIB2_9ALTE</name>
<sequence length="702" mass="78211">MKLKTASLSFNASGTPTSAEFDDVYFSNDNGLAESKYVFFDHNYLNSRWFSHSKNHFCIAETGFGTGLNFLLTWQCFRDFLHQKNSDNTLKQLHFVTTEKFPITKEELKLALAQWPELKEFSEQLLVQYPILTPGCHRLVFEQNQIILDLWLGDIEQTLPTIMTYPDGLVDAWYLDGFAPSKNPDMWQDTLFANMARLSKPGCTFATFTAAGIVKRGLRDNGFIVKKAKGFGKKRDMLVGYFSPDEAQANKAEELAKQNLNTDTTPGISENTPFNRPHAGPYQRTGVVTSSADKQTVAVIGAGLAGAQVALALQNRGYQVEVYCAEAAPAAGASGNHIGGFYPSLNADFSLQSQLYCHAFSYAKNHYRNLLAQGAQFGHQWCGVFFPGFSDEVKKRQQKLIENQVWPEDLVHYIDAHRAAKTCGLAMPYDGLFMPHGGWVNPKELVEALLNKAMNAGAKLITEYKLKALQQRGTGWTMDWHGRAQSQADIVVLATGAGTLELQVHSGLSLNDIPFTCTRGQVELLPDTPRSVKPKTMICHKGYFTPFYQQKQAMGATFDKVNRQSQVTESDTEQNFATIEKALTNCDWVQDLPAPVESRAALRLSLPDHKPVMGAVPHFDQQKTQYAELYKAWPASEYPLPANYENLYLLAGLGSHGLCTSPILAETLACQISGEPLPLNQELLASVSPNRFFIRDLIRRKV</sequence>
<dbReference type="InterPro" id="IPR029063">
    <property type="entry name" value="SAM-dependent_MTases_sf"/>
</dbReference>
<evidence type="ECO:0000256" key="2">
    <source>
        <dbReference type="ARBA" id="ARBA00022603"/>
    </source>
</evidence>
<feature type="region of interest" description="FAD-dependent cmnm(5)s(2)U34 oxidoreductase" evidence="10">
    <location>
        <begin position="300"/>
        <end position="702"/>
    </location>
</feature>
<comment type="similarity">
    <text evidence="10">In the C-terminal section; belongs to the DAO family.</text>
</comment>
<reference evidence="13" key="1">
    <citation type="submission" date="2023-01" db="EMBL/GenBank/DDBJ databases">
        <title>Complete genome sequence of Planctobacterium marinum strain Dej080120_11.</title>
        <authorList>
            <person name="Ueki S."/>
            <person name="Maruyama F."/>
        </authorList>
    </citation>
    <scope>NUCLEOTIDE SEQUENCE</scope>
    <source>
        <strain evidence="13">Dej080120_11</strain>
    </source>
</reference>
<dbReference type="InterPro" id="IPR017610">
    <property type="entry name" value="tRNA_S-uridine_synth_MnmC_C"/>
</dbReference>
<keyword evidence="6 10" id="KW-0819">tRNA processing</keyword>
<dbReference type="GO" id="GO:0050660">
    <property type="term" value="F:flavin adenine dinucleotide binding"/>
    <property type="evidence" value="ECO:0007669"/>
    <property type="project" value="UniProtKB-UniRule"/>
</dbReference>